<feature type="domain" description="Cell wall elongation regulator TseB-like" evidence="2">
    <location>
        <begin position="51"/>
        <end position="91"/>
    </location>
</feature>
<sequence length="162" mass="18292">MKHKIKEKAEFPIRHYAIGLFLVLTAFVFSFFTILHLAIEPWQSAKEGSQKIAKEYADLESLTSFSIYNGKESYYSLIGKTSKKEEEAVLISKNSNKIHVYRLQDGMSQAEAEQVAKENGATSIDKTTFGYLDGQPVWEIKSGSTYYNIGFESKTLLSKEGL</sequence>
<gene>
    <name evidence="3" type="ORF">D8798_04685</name>
</gene>
<feature type="transmembrane region" description="Helical" evidence="1">
    <location>
        <begin position="16"/>
        <end position="39"/>
    </location>
</feature>
<name>A0A3R9LS34_STRCR</name>
<reference evidence="3 4" key="1">
    <citation type="submission" date="2018-11" db="EMBL/GenBank/DDBJ databases">
        <title>Species Designations Belie Phenotypic and Genotypic Heterogeneity in Oral Streptococci.</title>
        <authorList>
            <person name="Velsko I."/>
        </authorList>
    </citation>
    <scope>NUCLEOTIDE SEQUENCE [LARGE SCALE GENOMIC DNA]</scope>
    <source>
        <strain evidence="3 4">BCA6</strain>
    </source>
</reference>
<dbReference type="EMBL" id="RJPM01000002">
    <property type="protein sequence ID" value="RSJ77120.1"/>
    <property type="molecule type" value="Genomic_DNA"/>
</dbReference>
<dbReference type="AlphaFoldDB" id="A0A3R9LS34"/>
<evidence type="ECO:0000256" key="1">
    <source>
        <dbReference type="SAM" id="Phobius"/>
    </source>
</evidence>
<dbReference type="RefSeq" id="WP_125382647.1">
    <property type="nucleotide sequence ID" value="NZ_RJPM01000002.1"/>
</dbReference>
<dbReference type="Gene3D" id="3.10.450.40">
    <property type="match status" value="1"/>
</dbReference>
<keyword evidence="1" id="KW-1133">Transmembrane helix</keyword>
<proteinExistence type="predicted"/>
<evidence type="ECO:0000313" key="4">
    <source>
        <dbReference type="Proteomes" id="UP000272213"/>
    </source>
</evidence>
<keyword evidence="1" id="KW-0472">Membrane</keyword>
<accession>A0A3R9LS34</accession>
<dbReference type="InterPro" id="IPR046350">
    <property type="entry name" value="Cystatin_sf"/>
</dbReference>
<dbReference type="SUPFAM" id="SSF54403">
    <property type="entry name" value="Cystatin/monellin"/>
    <property type="match status" value="2"/>
</dbReference>
<dbReference type="InterPro" id="IPR041401">
    <property type="entry name" value="TseB-like_dom"/>
</dbReference>
<keyword evidence="1" id="KW-0812">Transmembrane</keyword>
<evidence type="ECO:0000313" key="3">
    <source>
        <dbReference type="EMBL" id="RSJ77120.1"/>
    </source>
</evidence>
<dbReference type="Pfam" id="PF17881">
    <property type="entry name" value="TseB"/>
    <property type="match status" value="1"/>
</dbReference>
<dbReference type="Proteomes" id="UP000272213">
    <property type="component" value="Unassembled WGS sequence"/>
</dbReference>
<comment type="caution">
    <text evidence="3">The sequence shown here is derived from an EMBL/GenBank/DDBJ whole genome shotgun (WGS) entry which is preliminary data.</text>
</comment>
<organism evidence="3 4">
    <name type="scientific">Streptococcus cristatus</name>
    <dbReference type="NCBI Taxonomy" id="45634"/>
    <lineage>
        <taxon>Bacteria</taxon>
        <taxon>Bacillati</taxon>
        <taxon>Bacillota</taxon>
        <taxon>Bacilli</taxon>
        <taxon>Lactobacillales</taxon>
        <taxon>Streptococcaceae</taxon>
        <taxon>Streptococcus</taxon>
    </lineage>
</organism>
<protein>
    <recommendedName>
        <fullName evidence="2">Cell wall elongation regulator TseB-like domain-containing protein</fullName>
    </recommendedName>
</protein>
<evidence type="ECO:0000259" key="2">
    <source>
        <dbReference type="Pfam" id="PF17881"/>
    </source>
</evidence>